<dbReference type="InterPro" id="IPR003660">
    <property type="entry name" value="HAMP_dom"/>
</dbReference>
<keyword evidence="6" id="KW-0812">Transmembrane</keyword>
<keyword evidence="6" id="KW-0472">Membrane</keyword>
<feature type="transmembrane region" description="Helical" evidence="6">
    <location>
        <begin position="13"/>
        <end position="33"/>
    </location>
</feature>
<dbReference type="eggNOG" id="COG0840">
    <property type="taxonomic scope" value="Bacteria"/>
</dbReference>
<dbReference type="InterPro" id="IPR004089">
    <property type="entry name" value="MCPsignal_dom"/>
</dbReference>
<dbReference type="PROSITE" id="PS50885">
    <property type="entry name" value="HAMP"/>
    <property type="match status" value="1"/>
</dbReference>
<dbReference type="RefSeq" id="WP_011115323.1">
    <property type="nucleotide sequence ID" value="NC_004917.1"/>
</dbReference>
<feature type="domain" description="HAMP" evidence="8">
    <location>
        <begin position="408"/>
        <end position="457"/>
    </location>
</feature>
<dbReference type="Gene3D" id="3.30.450.20">
    <property type="entry name" value="PAS domain"/>
    <property type="match status" value="1"/>
</dbReference>
<dbReference type="Proteomes" id="UP000002495">
    <property type="component" value="Chromosome"/>
</dbReference>
<evidence type="ECO:0000256" key="3">
    <source>
        <dbReference type="PROSITE-ProRule" id="PRU00284"/>
    </source>
</evidence>
<feature type="domain" description="Methyl-accepting transducer" evidence="7">
    <location>
        <begin position="509"/>
        <end position="683"/>
    </location>
</feature>
<dbReference type="PANTHER" id="PTHR32089:SF112">
    <property type="entry name" value="LYSOZYME-LIKE PROTEIN-RELATED"/>
    <property type="match status" value="1"/>
</dbReference>
<reference evidence="9 10" key="1">
    <citation type="journal article" date="2003" name="Proc. Natl. Acad. Sci. U.S.A.">
        <title>The complete genome sequence of the carcinogenic bacterium Helicobacter hepaticus.</title>
        <authorList>
            <person name="Suerbaum S."/>
            <person name="Josenhans C."/>
            <person name="Sterzenbach T."/>
            <person name="Drescher B."/>
            <person name="Brandt P."/>
            <person name="Bell M."/>
            <person name="Droege M."/>
            <person name="Fartmann B."/>
            <person name="Fischer H.-P."/>
            <person name="Ge Z."/>
            <person name="Hoerster A."/>
            <person name="Holland R."/>
            <person name="Klein K."/>
            <person name="Koenig J."/>
            <person name="Macko L."/>
            <person name="Mendz G.L."/>
            <person name="Nyakatura G."/>
            <person name="Schauer D.B."/>
            <person name="Shen Z."/>
            <person name="Weber J."/>
            <person name="Frosch M."/>
            <person name="Fox J.G."/>
        </authorList>
    </citation>
    <scope>NUCLEOTIDE SEQUENCE [LARGE SCALE GENOMIC DNA]</scope>
    <source>
        <strain evidence="10">ATCC 51449 / 3B1</strain>
    </source>
</reference>
<dbReference type="GO" id="GO:0007165">
    <property type="term" value="P:signal transduction"/>
    <property type="evidence" value="ECO:0007669"/>
    <property type="project" value="UniProtKB-KW"/>
</dbReference>
<dbReference type="EMBL" id="AE017125">
    <property type="protein sequence ID" value="AAP77078.1"/>
    <property type="molecule type" value="Genomic_DNA"/>
</dbReference>
<dbReference type="SMART" id="SM00283">
    <property type="entry name" value="MA"/>
    <property type="match status" value="1"/>
</dbReference>
<keyword evidence="4" id="KW-0175">Coiled coil</keyword>
<dbReference type="GO" id="GO:0016020">
    <property type="term" value="C:membrane"/>
    <property type="evidence" value="ECO:0007669"/>
    <property type="project" value="InterPro"/>
</dbReference>
<feature type="region of interest" description="Disordered" evidence="5">
    <location>
        <begin position="537"/>
        <end position="560"/>
    </location>
</feature>
<organism evidence="9 10">
    <name type="scientific">Helicobacter hepaticus (strain ATCC 51449 / 3B1)</name>
    <dbReference type="NCBI Taxonomy" id="235279"/>
    <lineage>
        <taxon>Bacteria</taxon>
        <taxon>Pseudomonadati</taxon>
        <taxon>Campylobacterota</taxon>
        <taxon>Epsilonproteobacteria</taxon>
        <taxon>Campylobacterales</taxon>
        <taxon>Helicobacteraceae</taxon>
        <taxon>Helicobacter</taxon>
    </lineage>
</organism>
<evidence type="ECO:0000256" key="1">
    <source>
        <dbReference type="ARBA" id="ARBA00023224"/>
    </source>
</evidence>
<keyword evidence="10" id="KW-1185">Reference proteome</keyword>
<dbReference type="Gene3D" id="1.10.287.950">
    <property type="entry name" value="Methyl-accepting chemotaxis protein"/>
    <property type="match status" value="1"/>
</dbReference>
<evidence type="ECO:0000313" key="10">
    <source>
        <dbReference type="Proteomes" id="UP000002495"/>
    </source>
</evidence>
<dbReference type="KEGG" id="hhe:HH_0481"/>
<dbReference type="Gene3D" id="1.20.120.1530">
    <property type="match status" value="1"/>
</dbReference>
<dbReference type="AlphaFoldDB" id="Q7VIX3"/>
<evidence type="ECO:0000313" key="9">
    <source>
        <dbReference type="EMBL" id="AAP77078.1"/>
    </source>
</evidence>
<dbReference type="PROSITE" id="PS50111">
    <property type="entry name" value="CHEMOTAXIS_TRANSDUC_2"/>
    <property type="match status" value="1"/>
</dbReference>
<dbReference type="Pfam" id="PF00015">
    <property type="entry name" value="MCPsignal"/>
    <property type="match status" value="1"/>
</dbReference>
<name>Q7VIX3_HELHP</name>
<dbReference type="PANTHER" id="PTHR32089">
    <property type="entry name" value="METHYL-ACCEPTING CHEMOTAXIS PROTEIN MCPB"/>
    <property type="match status" value="1"/>
</dbReference>
<proteinExistence type="inferred from homology"/>
<evidence type="ECO:0000256" key="4">
    <source>
        <dbReference type="SAM" id="Coils"/>
    </source>
</evidence>
<feature type="coiled-coil region" evidence="4">
    <location>
        <begin position="606"/>
        <end position="661"/>
    </location>
</feature>
<protein>
    <recommendedName>
        <fullName evidence="11">Methyl-accepting chemotaxis protein</fullName>
    </recommendedName>
</protein>
<evidence type="ECO:0000256" key="6">
    <source>
        <dbReference type="SAM" id="Phobius"/>
    </source>
</evidence>
<evidence type="ECO:0000259" key="8">
    <source>
        <dbReference type="PROSITE" id="PS50885"/>
    </source>
</evidence>
<comment type="similarity">
    <text evidence="2">Belongs to the methyl-accepting chemotaxis (MCP) protein family.</text>
</comment>
<dbReference type="SUPFAM" id="SSF58104">
    <property type="entry name" value="Methyl-accepting chemotaxis protein (MCP) signaling domain"/>
    <property type="match status" value="1"/>
</dbReference>
<evidence type="ECO:0000256" key="2">
    <source>
        <dbReference type="ARBA" id="ARBA00029447"/>
    </source>
</evidence>
<evidence type="ECO:0000256" key="5">
    <source>
        <dbReference type="SAM" id="MobiDB-lite"/>
    </source>
</evidence>
<feature type="compositionally biased region" description="Low complexity" evidence="5">
    <location>
        <begin position="537"/>
        <end position="549"/>
    </location>
</feature>
<dbReference type="STRING" id="235279.HH_0481"/>
<keyword evidence="1 3" id="KW-0807">Transducer</keyword>
<evidence type="ECO:0008006" key="11">
    <source>
        <dbReference type="Google" id="ProtNLM"/>
    </source>
</evidence>
<sequence length="695" mass="76741">MNFFRSLSIGAKIMLGFSSILVICMLAVTIIIVKISQDIQMNEANKMLVNAAKREANWVGGIFNEIYVAVSASKHFVMRDVQAGAQAILQNDVMDMFNSNEWGNFGYVYLRDERYKGGNILDSTHKLPNGDFMVLAINEGKNQSRIVPASEVIANFPSVQEALSTGKPSVGRPLWVTINGKEYFGMGINQPLIDKKGIVQGVLGVFIDLSTITTILQDPKNSIYKGDFKGVYATDSTIAAHGRKEFLGKYLREVNQSPTMNELKHAIENQIEGIFSYINSLGEMSYTAVANIHIGDSVDTSIWTLIVSAPESSIYESVSKLRITMIAANIASIVIVMFVMFIFIRTQIVARLKNISALLFGFFKYIRHEVDIPPAFLTPKANDEFGIMAKEINQNIQNVQEGLEQDKKAVEQSIQTAKAIEEGDLTARIIENPYNPQLIELKNVLNTMLDVLQHRVGSNMNEIHRVFESYKTLDFTTEVPNAQGSVETTTNILGEEIKKMLRSSSGYAKELVTQTHQLQESMNKLLAGNSSQASSLQQSASSIEEISSSMQNVNDKTSEVTHQAEDIKNIVGIIRDIADQTNLLALNAAIEAARAGEHGRGFAVVADEVRKLAERTSKSLNEIEANVNVLVQGINEMSESIKEQTLGIEQINEAIAQLETLTDNNVGVANTTNEIAQNVNQIADDILSDVNKKKF</sequence>
<gene>
    <name evidence="9" type="ordered locus">HH_0481</name>
</gene>
<accession>Q7VIX3</accession>
<evidence type="ECO:0000259" key="7">
    <source>
        <dbReference type="PROSITE" id="PS50111"/>
    </source>
</evidence>
<dbReference type="HOGENOM" id="CLU_000445_107_30_7"/>
<keyword evidence="6" id="KW-1133">Transmembrane helix</keyword>
<feature type="transmembrane region" description="Helical" evidence="6">
    <location>
        <begin position="323"/>
        <end position="344"/>
    </location>
</feature>